<feature type="coiled-coil region" evidence="1">
    <location>
        <begin position="89"/>
        <end position="116"/>
    </location>
</feature>
<feature type="compositionally biased region" description="Low complexity" evidence="2">
    <location>
        <begin position="441"/>
        <end position="488"/>
    </location>
</feature>
<evidence type="ECO:0000313" key="4">
    <source>
        <dbReference type="Proteomes" id="UP001106592"/>
    </source>
</evidence>
<gene>
    <name evidence="3" type="ORF">KUO17_09380</name>
</gene>
<keyword evidence="4" id="KW-1185">Reference proteome</keyword>
<feature type="region of interest" description="Disordered" evidence="2">
    <location>
        <begin position="441"/>
        <end position="501"/>
    </location>
</feature>
<sequence>MTPETFIHFFAHNSRGHELLKQNSEHALNAAKQHELQLEQQIIKRLRAIASLHLVHSPALEQNAQAALQGRQQAISTLQQELDVSQQGIARLLETKAAHQQRLDSLAAQINQTLAQDPERARLALDLEQAVAANQEAASGYLEIRQECADKLPAFEQNRVYRYLRERHFATPQYRAFMLGRLLDGWLARQVDYAGNRANELHLQNMHTFNEAAQAERTARLDTLAEQAQASLTQARSQPGIQHLEAEIQRLQAERASLEQQVLATKRQANAIQQQLAEFTLNQDPYYQRACGWVTDMLKSKTIDQLLEDAKNTPDPADDELARELQGLYPQLTAATQRLADATQAHARTEARYQQAKTLERALREDLNHFKYSDHIDYQALINAFMDGTSTLEEVRRYIRNFAEPARAESSADGITLMDGVSVLLNVASVIITVGAEVSSASRSSGQSSSGRKKSGSSSSNRNSSSSSGSGSGSRSSSGSAGGFSTSGKSGGGGFRTTDSF</sequence>
<dbReference type="AlphaFoldDB" id="A0A9Q3ADR0"/>
<dbReference type="Proteomes" id="UP001106592">
    <property type="component" value="Unassembled WGS sequence"/>
</dbReference>
<organism evidence="3 4">
    <name type="scientific">Pseudomonas aegrilactucae</name>
    <dbReference type="NCBI Taxonomy" id="2854028"/>
    <lineage>
        <taxon>Bacteria</taxon>
        <taxon>Pseudomonadati</taxon>
        <taxon>Pseudomonadota</taxon>
        <taxon>Gammaproteobacteria</taxon>
        <taxon>Pseudomonadales</taxon>
        <taxon>Pseudomonadaceae</taxon>
        <taxon>Pseudomonas</taxon>
    </lineage>
</organism>
<proteinExistence type="predicted"/>
<protein>
    <submittedName>
        <fullName evidence="3">Uncharacterized protein</fullName>
    </submittedName>
</protein>
<evidence type="ECO:0000313" key="3">
    <source>
        <dbReference type="EMBL" id="MBV6287238.1"/>
    </source>
</evidence>
<feature type="coiled-coil region" evidence="1">
    <location>
        <begin position="332"/>
        <end position="359"/>
    </location>
</feature>
<dbReference type="RefSeq" id="WP_217975224.1">
    <property type="nucleotide sequence ID" value="NZ_JAHTBI010000031.1"/>
</dbReference>
<evidence type="ECO:0000256" key="1">
    <source>
        <dbReference type="SAM" id="Coils"/>
    </source>
</evidence>
<name>A0A9Q3ADR0_9PSED</name>
<reference evidence="3" key="1">
    <citation type="journal article" date="2022" name="Int. J. Syst. Evol. Microbiol.">
        <title>Pseudomonas aegrilactucae sp. nov. and Pseudomonas morbosilactucae sp. nov., pathogens causing bacterial rot of lettuce in Japan.</title>
        <authorList>
            <person name="Sawada H."/>
            <person name="Fujikawa T."/>
            <person name="Satou M."/>
        </authorList>
    </citation>
    <scope>NUCLEOTIDE SEQUENCE</scope>
    <source>
        <strain evidence="3">MAFF 301350</strain>
    </source>
</reference>
<accession>A0A9Q3ADR0</accession>
<keyword evidence="1" id="KW-0175">Coiled coil</keyword>
<reference evidence="3" key="2">
    <citation type="journal article" date="2023" name="Plant Pathol.">
        <title>Dismantling and reorganizing Pseudomonas marginalis sensu#lato.</title>
        <authorList>
            <person name="Sawada H."/>
            <person name="Fujikawa T."/>
            <person name="Satou M."/>
        </authorList>
    </citation>
    <scope>NUCLEOTIDE SEQUENCE</scope>
    <source>
        <strain evidence="3">MAFF 301350</strain>
    </source>
</reference>
<feature type="coiled-coil region" evidence="1">
    <location>
        <begin position="241"/>
        <end position="275"/>
    </location>
</feature>
<comment type="caution">
    <text evidence="3">The sequence shown here is derived from an EMBL/GenBank/DDBJ whole genome shotgun (WGS) entry which is preliminary data.</text>
</comment>
<evidence type="ECO:0000256" key="2">
    <source>
        <dbReference type="SAM" id="MobiDB-lite"/>
    </source>
</evidence>
<dbReference type="EMBL" id="JAHTBI010000031">
    <property type="protein sequence ID" value="MBV6287238.1"/>
    <property type="molecule type" value="Genomic_DNA"/>
</dbReference>